<reference evidence="2" key="1">
    <citation type="submission" date="2021-12" db="EMBL/GenBank/DDBJ databases">
        <authorList>
            <person name="King R."/>
        </authorList>
    </citation>
    <scope>NUCLEOTIDE SEQUENCE</scope>
</reference>
<protein>
    <submittedName>
        <fullName evidence="2">Uncharacterized protein</fullName>
    </submittedName>
</protein>
<accession>A0A9P0CET5</accession>
<proteinExistence type="predicted"/>
<feature type="region of interest" description="Disordered" evidence="1">
    <location>
        <begin position="176"/>
        <end position="204"/>
    </location>
</feature>
<sequence length="271" mass="31442">MKLHLKISSLPGLFFSLGLFLVWISITDCKTTDKYFGNQNEPLKQDIAQYLQALENFEINNSSFQELTSSIKNFFKYINFRRQDELASLLFTYAKLRPDLFPLVQERKVAYKKFAHGKTNIVIRRNDSVLFMIFTSRPGVEWMRKKIIMVEEKKADKKKDAAAEGIIDIRDIDFKPEKKPRQGNKNVGKQGKGREEKENKVRRAPGMHFKGIDGVLKHWVLVQLKWPRTDDALSNCTLVAEYRWDNVVGQTYSETLMEQLEINPGPPQPKA</sequence>
<dbReference type="Proteomes" id="UP001152759">
    <property type="component" value="Chromosome 7"/>
</dbReference>
<name>A0A9P0CET5_BEMTA</name>
<gene>
    <name evidence="2" type="ORF">BEMITA_LOCUS11369</name>
</gene>
<organism evidence="2 3">
    <name type="scientific">Bemisia tabaci</name>
    <name type="common">Sweetpotato whitefly</name>
    <name type="synonym">Aleurodes tabaci</name>
    <dbReference type="NCBI Taxonomy" id="7038"/>
    <lineage>
        <taxon>Eukaryota</taxon>
        <taxon>Metazoa</taxon>
        <taxon>Ecdysozoa</taxon>
        <taxon>Arthropoda</taxon>
        <taxon>Hexapoda</taxon>
        <taxon>Insecta</taxon>
        <taxon>Pterygota</taxon>
        <taxon>Neoptera</taxon>
        <taxon>Paraneoptera</taxon>
        <taxon>Hemiptera</taxon>
        <taxon>Sternorrhyncha</taxon>
        <taxon>Aleyrodoidea</taxon>
        <taxon>Aleyrodidae</taxon>
        <taxon>Aleyrodinae</taxon>
        <taxon>Bemisia</taxon>
    </lineage>
</organism>
<dbReference type="AlphaFoldDB" id="A0A9P0CET5"/>
<feature type="compositionally biased region" description="Basic and acidic residues" evidence="1">
    <location>
        <begin position="192"/>
        <end position="201"/>
    </location>
</feature>
<keyword evidence="3" id="KW-1185">Reference proteome</keyword>
<evidence type="ECO:0000313" key="3">
    <source>
        <dbReference type="Proteomes" id="UP001152759"/>
    </source>
</evidence>
<evidence type="ECO:0000313" key="2">
    <source>
        <dbReference type="EMBL" id="CAH0775117.1"/>
    </source>
</evidence>
<evidence type="ECO:0000256" key="1">
    <source>
        <dbReference type="SAM" id="MobiDB-lite"/>
    </source>
</evidence>
<dbReference type="EMBL" id="OU963868">
    <property type="protein sequence ID" value="CAH0775117.1"/>
    <property type="molecule type" value="Genomic_DNA"/>
</dbReference>